<organism evidence="3 4">
    <name type="scientific">Penicillium frequentans</name>
    <dbReference type="NCBI Taxonomy" id="3151616"/>
    <lineage>
        <taxon>Eukaryota</taxon>
        <taxon>Fungi</taxon>
        <taxon>Dikarya</taxon>
        <taxon>Ascomycota</taxon>
        <taxon>Pezizomycotina</taxon>
        <taxon>Eurotiomycetes</taxon>
        <taxon>Eurotiomycetidae</taxon>
        <taxon>Eurotiales</taxon>
        <taxon>Aspergillaceae</taxon>
        <taxon>Penicillium</taxon>
    </lineage>
</organism>
<feature type="transmembrane region" description="Helical" evidence="2">
    <location>
        <begin position="6"/>
        <end position="25"/>
    </location>
</feature>
<evidence type="ECO:0000313" key="4">
    <source>
        <dbReference type="Proteomes" id="UP001220324"/>
    </source>
</evidence>
<evidence type="ECO:0000313" key="3">
    <source>
        <dbReference type="EMBL" id="KAJ5556814.1"/>
    </source>
</evidence>
<dbReference type="Proteomes" id="UP001220324">
    <property type="component" value="Unassembled WGS sequence"/>
</dbReference>
<sequence length="130" mass="14715">MTFNVIPAATLGGVNFLITSLLGFLRTEPERRWRNAHEYEKVVDYIDRTIEFIWYSRGNKLVAGELLNFIEVALDKHQTAKENVATNRSGDFARIMQDRMNHSPVDHSPQIKVENGSKNEGAKKEAGALV</sequence>
<proteinExistence type="predicted"/>
<reference evidence="3 4" key="1">
    <citation type="journal article" date="2023" name="IMA Fungus">
        <title>Comparative genomic study of the Penicillium genus elucidates a diverse pangenome and 15 lateral gene transfer events.</title>
        <authorList>
            <person name="Petersen C."/>
            <person name="Sorensen T."/>
            <person name="Nielsen M.R."/>
            <person name="Sondergaard T.E."/>
            <person name="Sorensen J.L."/>
            <person name="Fitzpatrick D.A."/>
            <person name="Frisvad J.C."/>
            <person name="Nielsen K.L."/>
        </authorList>
    </citation>
    <scope>NUCLEOTIDE SEQUENCE [LARGE SCALE GENOMIC DNA]</scope>
    <source>
        <strain evidence="3 4">IBT 35679</strain>
    </source>
</reference>
<keyword evidence="4" id="KW-1185">Reference proteome</keyword>
<evidence type="ECO:0000256" key="1">
    <source>
        <dbReference type="SAM" id="MobiDB-lite"/>
    </source>
</evidence>
<protein>
    <submittedName>
        <fullName evidence="3">Uncharacterized protein</fullName>
    </submittedName>
</protein>
<keyword evidence="2" id="KW-0472">Membrane</keyword>
<name>A0AAD6D6R7_9EURO</name>
<accession>A0AAD6D6R7</accession>
<dbReference type="InterPro" id="IPR041622">
    <property type="entry name" value="SLATT_fungi"/>
</dbReference>
<comment type="caution">
    <text evidence="3">The sequence shown here is derived from an EMBL/GenBank/DDBJ whole genome shotgun (WGS) entry which is preliminary data.</text>
</comment>
<evidence type="ECO:0000256" key="2">
    <source>
        <dbReference type="SAM" id="Phobius"/>
    </source>
</evidence>
<dbReference type="EMBL" id="JAQIZZ010000001">
    <property type="protein sequence ID" value="KAJ5556814.1"/>
    <property type="molecule type" value="Genomic_DNA"/>
</dbReference>
<dbReference type="AlphaFoldDB" id="A0AAD6D6R7"/>
<keyword evidence="2" id="KW-1133">Transmembrane helix</keyword>
<dbReference type="NCBIfam" id="NF033635">
    <property type="entry name" value="SLATT_fungal"/>
    <property type="match status" value="1"/>
</dbReference>
<feature type="compositionally biased region" description="Basic and acidic residues" evidence="1">
    <location>
        <begin position="115"/>
        <end position="130"/>
    </location>
</feature>
<gene>
    <name evidence="3" type="ORF">N7494_000729</name>
</gene>
<keyword evidence="2" id="KW-0812">Transmembrane</keyword>
<feature type="region of interest" description="Disordered" evidence="1">
    <location>
        <begin position="99"/>
        <end position="130"/>
    </location>
</feature>